<dbReference type="PANTHER" id="PTHR30043:SF1">
    <property type="entry name" value="ABC TRANSPORT SYSTEM PERMEASE PROTEIN P69"/>
    <property type="match status" value="1"/>
</dbReference>
<evidence type="ECO:0000256" key="6">
    <source>
        <dbReference type="ARBA" id="ARBA00023136"/>
    </source>
</evidence>
<evidence type="ECO:0000256" key="8">
    <source>
        <dbReference type="SAM" id="MobiDB-lite"/>
    </source>
</evidence>
<feature type="transmembrane region" description="Helical" evidence="7">
    <location>
        <begin position="139"/>
        <end position="156"/>
    </location>
</feature>
<name>A0ABW2C9Q1_9PSEU</name>
<dbReference type="PANTHER" id="PTHR30043">
    <property type="entry name" value="PHOSPHONATES TRANSPORT SYSTEM PERMEASE PROTEIN"/>
    <property type="match status" value="1"/>
</dbReference>
<proteinExistence type="inferred from homology"/>
<feature type="transmembrane region" description="Helical" evidence="7">
    <location>
        <begin position="239"/>
        <end position="259"/>
    </location>
</feature>
<keyword evidence="11" id="KW-1185">Reference proteome</keyword>
<feature type="transmembrane region" description="Helical" evidence="7">
    <location>
        <begin position="101"/>
        <end position="127"/>
    </location>
</feature>
<evidence type="ECO:0000259" key="9">
    <source>
        <dbReference type="PROSITE" id="PS50928"/>
    </source>
</evidence>
<feature type="transmembrane region" description="Helical" evidence="7">
    <location>
        <begin position="369"/>
        <end position="396"/>
    </location>
</feature>
<reference evidence="11" key="1">
    <citation type="journal article" date="2019" name="Int. J. Syst. Evol. Microbiol.">
        <title>The Global Catalogue of Microorganisms (GCM) 10K type strain sequencing project: providing services to taxonomists for standard genome sequencing and annotation.</title>
        <authorList>
            <consortium name="The Broad Institute Genomics Platform"/>
            <consortium name="The Broad Institute Genome Sequencing Center for Infectious Disease"/>
            <person name="Wu L."/>
            <person name="Ma J."/>
        </authorList>
    </citation>
    <scope>NUCLEOTIDE SEQUENCE [LARGE SCALE GENOMIC DNA]</scope>
    <source>
        <strain evidence="11">KCTC 32255</strain>
    </source>
</reference>
<dbReference type="EMBL" id="JBHSXX010000001">
    <property type="protein sequence ID" value="MFC6871254.1"/>
    <property type="molecule type" value="Genomic_DNA"/>
</dbReference>
<evidence type="ECO:0000313" key="11">
    <source>
        <dbReference type="Proteomes" id="UP001596337"/>
    </source>
</evidence>
<evidence type="ECO:0000256" key="4">
    <source>
        <dbReference type="ARBA" id="ARBA00022692"/>
    </source>
</evidence>
<dbReference type="PROSITE" id="PS50928">
    <property type="entry name" value="ABC_TM1"/>
    <property type="match status" value="2"/>
</dbReference>
<dbReference type="InterPro" id="IPR000515">
    <property type="entry name" value="MetI-like"/>
</dbReference>
<dbReference type="Proteomes" id="UP001596337">
    <property type="component" value="Unassembled WGS sequence"/>
</dbReference>
<feature type="transmembrane region" description="Helical" evidence="7">
    <location>
        <begin position="162"/>
        <end position="186"/>
    </location>
</feature>
<feature type="domain" description="ABC transmembrane type-1" evidence="9">
    <location>
        <begin position="373"/>
        <end position="569"/>
    </location>
</feature>
<dbReference type="SUPFAM" id="SSF161098">
    <property type="entry name" value="MetI-like"/>
    <property type="match status" value="2"/>
</dbReference>
<feature type="compositionally biased region" description="Low complexity" evidence="8">
    <location>
        <begin position="10"/>
        <end position="20"/>
    </location>
</feature>
<evidence type="ECO:0000256" key="3">
    <source>
        <dbReference type="ARBA" id="ARBA00022475"/>
    </source>
</evidence>
<comment type="subcellular location">
    <subcellularLocation>
        <location evidence="1 7">Cell membrane</location>
        <topology evidence="1 7">Multi-pass membrane protein</topology>
    </subcellularLocation>
</comment>
<evidence type="ECO:0000256" key="1">
    <source>
        <dbReference type="ARBA" id="ARBA00004651"/>
    </source>
</evidence>
<comment type="similarity">
    <text evidence="7">Belongs to the binding-protein-dependent transport system permease family.</text>
</comment>
<feature type="domain" description="ABC transmembrane type-1" evidence="9">
    <location>
        <begin position="97"/>
        <end position="293"/>
    </location>
</feature>
<evidence type="ECO:0000313" key="10">
    <source>
        <dbReference type="EMBL" id="MFC6871254.1"/>
    </source>
</evidence>
<evidence type="ECO:0000256" key="5">
    <source>
        <dbReference type="ARBA" id="ARBA00022989"/>
    </source>
</evidence>
<keyword evidence="3" id="KW-1003">Cell membrane</keyword>
<evidence type="ECO:0000256" key="2">
    <source>
        <dbReference type="ARBA" id="ARBA00022448"/>
    </source>
</evidence>
<feature type="region of interest" description="Disordered" evidence="8">
    <location>
        <begin position="1"/>
        <end position="34"/>
    </location>
</feature>
<dbReference type="CDD" id="cd06261">
    <property type="entry name" value="TM_PBP2"/>
    <property type="match status" value="1"/>
</dbReference>
<gene>
    <name evidence="10" type="ORF">ACFQGD_29440</name>
</gene>
<dbReference type="Gene3D" id="1.10.3720.10">
    <property type="entry name" value="MetI-like"/>
    <property type="match status" value="2"/>
</dbReference>
<keyword evidence="4 7" id="KW-0812">Transmembrane</keyword>
<feature type="transmembrane region" description="Helical" evidence="7">
    <location>
        <begin position="549"/>
        <end position="572"/>
    </location>
</feature>
<feature type="transmembrane region" description="Helical" evidence="7">
    <location>
        <begin position="271"/>
        <end position="292"/>
    </location>
</feature>
<feature type="transmembrane region" description="Helical" evidence="7">
    <location>
        <begin position="313"/>
        <end position="334"/>
    </location>
</feature>
<keyword evidence="5 7" id="KW-1133">Transmembrane helix</keyword>
<organism evidence="10 11">
    <name type="scientific">Haloechinothrix salitolerans</name>
    <dbReference type="NCBI Taxonomy" id="926830"/>
    <lineage>
        <taxon>Bacteria</taxon>
        <taxon>Bacillati</taxon>
        <taxon>Actinomycetota</taxon>
        <taxon>Actinomycetes</taxon>
        <taxon>Pseudonocardiales</taxon>
        <taxon>Pseudonocardiaceae</taxon>
        <taxon>Haloechinothrix</taxon>
    </lineage>
</organism>
<evidence type="ECO:0000256" key="7">
    <source>
        <dbReference type="RuleBase" id="RU363032"/>
    </source>
</evidence>
<dbReference type="InterPro" id="IPR035906">
    <property type="entry name" value="MetI-like_sf"/>
</dbReference>
<comment type="caution">
    <text evidence="10">The sequence shown here is derived from an EMBL/GenBank/DDBJ whole genome shotgun (WGS) entry which is preliminary data.</text>
</comment>
<accession>A0ABW2C9Q1</accession>
<dbReference type="RefSeq" id="WP_345404272.1">
    <property type="nucleotide sequence ID" value="NZ_BAABLA010000117.1"/>
</dbReference>
<sequence>MTTTCRWEAAESPGSSSGTTTPPPAPERGSGAAVRSRRRRGWALLIVAAIVVSAVAAGIGREQVIKSEGAGSLLDFFAAAASPRLDTEFLALTGTAMLTTLAYAVLGTALSLVIGLIGGVLSSQAWWESGVRARRGRRLAGWGFARAVLVVPRGIHEVVWGLFFLVVFGIDPIVAVLAIGIPFGAVTAKVFSELLDETGRKPYSALLAAGASKRSAVLYGLLPPALPDLLSYGFYRFECAIRSAAILGLVGAGGLGFQLALSFQTLRYQEIWTLLFALILLSVAADYWSSLVRSARARGRRRSRDGGGVRRDPLLTASLVFGAVLIALSVWWVGLDIAVLWSGKAWEFGIQLLSEAWPPSVGDTGVGGLIMLAGVTLAMSIVAITIAFALGALFAIPASTPAHGRDHIERGVLARVARKTAMLGSRFVLVVLRAIPPPVWALLLLFVMYPGILPGAIALAVYTTGVLGRLMAESVDNLDARPLRAIRATGASASQVFCYGVIPAAAPRFVAYGLYRWEVTIRETVVVGVVGAGGLGLLLDHQIGSFNYAGALTTLATLILLTLAVDFTSAAIRRSVR</sequence>
<keyword evidence="2 7" id="KW-0813">Transport</keyword>
<protein>
    <submittedName>
        <fullName evidence="10">PhnE/PtxC family ABC transporter permease</fullName>
    </submittedName>
</protein>
<feature type="transmembrane region" description="Helical" evidence="7">
    <location>
        <begin position="441"/>
        <end position="462"/>
    </location>
</feature>
<keyword evidence="6 7" id="KW-0472">Membrane</keyword>
<feature type="transmembrane region" description="Helical" evidence="7">
    <location>
        <begin position="42"/>
        <end position="60"/>
    </location>
</feature>
<dbReference type="Pfam" id="PF00528">
    <property type="entry name" value="BPD_transp_1"/>
    <property type="match status" value="2"/>
</dbReference>